<accession>A0AAD5S153</accession>
<dbReference type="Proteomes" id="UP001212841">
    <property type="component" value="Unassembled WGS sequence"/>
</dbReference>
<organism evidence="2 3">
    <name type="scientific">Rhizophlyctis rosea</name>
    <dbReference type="NCBI Taxonomy" id="64517"/>
    <lineage>
        <taxon>Eukaryota</taxon>
        <taxon>Fungi</taxon>
        <taxon>Fungi incertae sedis</taxon>
        <taxon>Chytridiomycota</taxon>
        <taxon>Chytridiomycota incertae sedis</taxon>
        <taxon>Chytridiomycetes</taxon>
        <taxon>Rhizophlyctidales</taxon>
        <taxon>Rhizophlyctidaceae</taxon>
        <taxon>Rhizophlyctis</taxon>
    </lineage>
</organism>
<dbReference type="AlphaFoldDB" id="A0AAD5S153"/>
<evidence type="ECO:0000313" key="3">
    <source>
        <dbReference type="Proteomes" id="UP001212841"/>
    </source>
</evidence>
<name>A0AAD5S153_9FUNG</name>
<dbReference type="Pfam" id="PF07992">
    <property type="entry name" value="Pyr_redox_2"/>
    <property type="match status" value="1"/>
</dbReference>
<dbReference type="GO" id="GO:0004174">
    <property type="term" value="F:electron-transferring-flavoprotein dehydrogenase activity"/>
    <property type="evidence" value="ECO:0007669"/>
    <property type="project" value="TreeGrafter"/>
</dbReference>
<dbReference type="PRINTS" id="PR00368">
    <property type="entry name" value="FADPNR"/>
</dbReference>
<dbReference type="InterPro" id="IPR036188">
    <property type="entry name" value="FAD/NAD-bd_sf"/>
</dbReference>
<dbReference type="PANTHER" id="PTHR43735">
    <property type="entry name" value="APOPTOSIS-INDUCING FACTOR 1"/>
    <property type="match status" value="1"/>
</dbReference>
<evidence type="ECO:0000259" key="1">
    <source>
        <dbReference type="Pfam" id="PF07992"/>
    </source>
</evidence>
<evidence type="ECO:0000313" key="2">
    <source>
        <dbReference type="EMBL" id="KAJ3033626.1"/>
    </source>
</evidence>
<dbReference type="InterPro" id="IPR023753">
    <property type="entry name" value="FAD/NAD-binding_dom"/>
</dbReference>
<keyword evidence="3" id="KW-1185">Reference proteome</keyword>
<dbReference type="GO" id="GO:0050660">
    <property type="term" value="F:flavin adenine dinucleotide binding"/>
    <property type="evidence" value="ECO:0007669"/>
    <property type="project" value="TreeGrafter"/>
</dbReference>
<gene>
    <name evidence="2" type="ORF">HK097_004784</name>
</gene>
<protein>
    <recommendedName>
        <fullName evidence="1">FAD/NAD(P)-binding domain-containing protein</fullName>
    </recommendedName>
</protein>
<sequence length="424" mass="46815">MSNVCSALKLWLSTFFPSAPEIVAVEPMHHSEYKNIVVIGGAWCAMRLAQAVRTTPLPKGYRLIIIDKNSHFHYQFAFPRASVLDGFENELFIPYTKLFRSANEGVVVTGTVTEITPTSVKLSTVIHEFQSDTIPYQYLVYATGTQQTSPCYLAGANTKASGIAYLKAYQRKLADASKIVIIGGGAVGIELAAEIKEHFPEKEVTLVHSRERYLLRYAPKLSQRVYEILDNIGVRQILGERVSVPEGGFVEGKMTTLKLSKSGQEIESDLQIMCVGGKANSALLTTLSPTIVDKCGRVKVKPTMQIEDDRYPNVFAAGDVTNTEDPNSGGVAWKHGDVIYQNILKMIAAKESGAPTTPLTNHVIVIPQIILYLGLYQGAAQMVVFGRPILLPNFLIKRFFTRNVGADRIWAWMNQTMDPASVQL</sequence>
<dbReference type="SUPFAM" id="SSF51905">
    <property type="entry name" value="FAD/NAD(P)-binding domain"/>
    <property type="match status" value="1"/>
</dbReference>
<dbReference type="EMBL" id="JADGJD010002262">
    <property type="protein sequence ID" value="KAJ3033626.1"/>
    <property type="molecule type" value="Genomic_DNA"/>
</dbReference>
<comment type="caution">
    <text evidence="2">The sequence shown here is derived from an EMBL/GenBank/DDBJ whole genome shotgun (WGS) entry which is preliminary data.</text>
</comment>
<dbReference type="GO" id="GO:0005737">
    <property type="term" value="C:cytoplasm"/>
    <property type="evidence" value="ECO:0007669"/>
    <property type="project" value="TreeGrafter"/>
</dbReference>
<dbReference type="PANTHER" id="PTHR43735:SF11">
    <property type="entry name" value="HYPOTHETICAL OXIDOREDUCTASE (EUROFUNG)"/>
    <property type="match status" value="1"/>
</dbReference>
<feature type="domain" description="FAD/NAD(P)-binding" evidence="1">
    <location>
        <begin position="35"/>
        <end position="336"/>
    </location>
</feature>
<dbReference type="Gene3D" id="3.50.50.100">
    <property type="match status" value="1"/>
</dbReference>
<dbReference type="PRINTS" id="PR00411">
    <property type="entry name" value="PNDRDTASEI"/>
</dbReference>
<reference evidence="2" key="1">
    <citation type="submission" date="2020-05" db="EMBL/GenBank/DDBJ databases">
        <title>Phylogenomic resolution of chytrid fungi.</title>
        <authorList>
            <person name="Stajich J.E."/>
            <person name="Amses K."/>
            <person name="Simmons R."/>
            <person name="Seto K."/>
            <person name="Myers J."/>
            <person name="Bonds A."/>
            <person name="Quandt C.A."/>
            <person name="Barry K."/>
            <person name="Liu P."/>
            <person name="Grigoriev I."/>
            <person name="Longcore J.E."/>
            <person name="James T.Y."/>
        </authorList>
    </citation>
    <scope>NUCLEOTIDE SEQUENCE</scope>
    <source>
        <strain evidence="2">JEL0318</strain>
    </source>
</reference>
<proteinExistence type="predicted"/>